<evidence type="ECO:0000313" key="1">
    <source>
        <dbReference type="EMBL" id="KAK2614712.1"/>
    </source>
</evidence>
<name>A0AAD9SRQ8_PHOAM</name>
<protein>
    <submittedName>
        <fullName evidence="1">Uncharacterized protein</fullName>
    </submittedName>
</protein>
<comment type="caution">
    <text evidence="1">The sequence shown here is derived from an EMBL/GenBank/DDBJ whole genome shotgun (WGS) entry which is preliminary data.</text>
</comment>
<dbReference type="Proteomes" id="UP001265746">
    <property type="component" value="Unassembled WGS sequence"/>
</dbReference>
<reference evidence="1" key="1">
    <citation type="submission" date="2023-06" db="EMBL/GenBank/DDBJ databases">
        <authorList>
            <person name="Noh H."/>
        </authorList>
    </citation>
    <scope>NUCLEOTIDE SEQUENCE</scope>
    <source>
        <strain evidence="1">DUCC20226</strain>
    </source>
</reference>
<organism evidence="1 2">
    <name type="scientific">Phomopsis amygdali</name>
    <name type="common">Fusicoccum amygdali</name>
    <dbReference type="NCBI Taxonomy" id="1214568"/>
    <lineage>
        <taxon>Eukaryota</taxon>
        <taxon>Fungi</taxon>
        <taxon>Dikarya</taxon>
        <taxon>Ascomycota</taxon>
        <taxon>Pezizomycotina</taxon>
        <taxon>Sordariomycetes</taxon>
        <taxon>Sordariomycetidae</taxon>
        <taxon>Diaporthales</taxon>
        <taxon>Diaporthaceae</taxon>
        <taxon>Diaporthe</taxon>
    </lineage>
</organism>
<dbReference type="EMBL" id="JAUJFL010000001">
    <property type="protein sequence ID" value="KAK2614712.1"/>
    <property type="molecule type" value="Genomic_DNA"/>
</dbReference>
<accession>A0AAD9SRQ8</accession>
<evidence type="ECO:0000313" key="2">
    <source>
        <dbReference type="Proteomes" id="UP001265746"/>
    </source>
</evidence>
<dbReference type="AlphaFoldDB" id="A0AAD9SRQ8"/>
<proteinExistence type="predicted"/>
<gene>
    <name evidence="1" type="ORF">N8I77_001517</name>
</gene>
<sequence>MAAASDTRTADSVYPSPSTVVAKNHTIPRKRNVLARPQDLGSEIIAVGRWMEPRFPRKTANSPSSVDRVGLGSGLRERRWSRVRRTDQTSRSVRLAGGSVLSGLRAVCD</sequence>
<keyword evidence="2" id="KW-1185">Reference proteome</keyword>